<reference evidence="1 2" key="1">
    <citation type="submission" date="2019-05" db="EMBL/GenBank/DDBJ databases">
        <title>Mikania micrantha, genome provides insights into the molecular mechanism of rapid growth.</title>
        <authorList>
            <person name="Liu B."/>
        </authorList>
    </citation>
    <scope>NUCLEOTIDE SEQUENCE [LARGE SCALE GENOMIC DNA]</scope>
    <source>
        <strain evidence="1">NLD-2019</strain>
        <tissue evidence="1">Leaf</tissue>
    </source>
</reference>
<dbReference type="EMBL" id="SZYD01000013">
    <property type="protein sequence ID" value="KAD4385230.1"/>
    <property type="molecule type" value="Genomic_DNA"/>
</dbReference>
<dbReference type="AlphaFoldDB" id="A0A5N6N6A8"/>
<name>A0A5N6N6A8_9ASTR</name>
<organism evidence="1 2">
    <name type="scientific">Mikania micrantha</name>
    <name type="common">bitter vine</name>
    <dbReference type="NCBI Taxonomy" id="192012"/>
    <lineage>
        <taxon>Eukaryota</taxon>
        <taxon>Viridiplantae</taxon>
        <taxon>Streptophyta</taxon>
        <taxon>Embryophyta</taxon>
        <taxon>Tracheophyta</taxon>
        <taxon>Spermatophyta</taxon>
        <taxon>Magnoliopsida</taxon>
        <taxon>eudicotyledons</taxon>
        <taxon>Gunneridae</taxon>
        <taxon>Pentapetalae</taxon>
        <taxon>asterids</taxon>
        <taxon>campanulids</taxon>
        <taxon>Asterales</taxon>
        <taxon>Asteraceae</taxon>
        <taxon>Asteroideae</taxon>
        <taxon>Heliantheae alliance</taxon>
        <taxon>Eupatorieae</taxon>
        <taxon>Mikania</taxon>
    </lineage>
</organism>
<evidence type="ECO:0000313" key="2">
    <source>
        <dbReference type="Proteomes" id="UP000326396"/>
    </source>
</evidence>
<gene>
    <name evidence="1" type="ORF">E3N88_25398</name>
</gene>
<accession>A0A5N6N6A8</accession>
<protein>
    <submittedName>
        <fullName evidence="1">Uncharacterized protein</fullName>
    </submittedName>
</protein>
<evidence type="ECO:0000313" key="1">
    <source>
        <dbReference type="EMBL" id="KAD4385230.1"/>
    </source>
</evidence>
<keyword evidence="2" id="KW-1185">Reference proteome</keyword>
<sequence length="150" mass="16389">MVTRVVTTITYKKQARIGGGLLESLNAAEVWSSAGASFRRRVVFQPRLLVPVVEAVKGISRPGADSCMRSARVSKENPWGNSRLELREREGVVLEDCSVGDVLFAARKEAHLLGFPHFCPYFADPFQGKVDGLWLVILSSSHVGDGGCPF</sequence>
<comment type="caution">
    <text evidence="1">The sequence shown here is derived from an EMBL/GenBank/DDBJ whole genome shotgun (WGS) entry which is preliminary data.</text>
</comment>
<proteinExistence type="predicted"/>
<dbReference type="Proteomes" id="UP000326396">
    <property type="component" value="Linkage Group LG3"/>
</dbReference>